<sequence>MRCLLCDRVVEKIETWTGLFSRRQKWTTCASCMAKFERVSEQAYEGIRTIYVYNEAMRDWLHRLKFSQDAIIAHVFADEIKKLCSHYKKAVIVPIPMHPAKKRARTFAHMDVLLEAAGVRYTHLLEKTTTDTQSQKSRVERENSATLFTRNAIQLRKDTHLVLVDDIVTTGTTIRHAHEVLKRDGFTHIEVLVFISARK</sequence>
<dbReference type="EMBL" id="JTFC01000031">
    <property type="protein sequence ID" value="RUS55580.1"/>
    <property type="molecule type" value="Genomic_DNA"/>
</dbReference>
<dbReference type="PANTHER" id="PTHR47505">
    <property type="entry name" value="DNA UTILIZATION PROTEIN YHGH"/>
    <property type="match status" value="1"/>
</dbReference>
<dbReference type="InterPro" id="IPR029057">
    <property type="entry name" value="PRTase-like"/>
</dbReference>
<dbReference type="InterPro" id="IPR000836">
    <property type="entry name" value="PRTase_dom"/>
</dbReference>
<keyword evidence="4" id="KW-1185">Reference proteome</keyword>
<dbReference type="AlphaFoldDB" id="A0A433RTU4"/>
<accession>A0A433RTU4</accession>
<feature type="domain" description="Phosphoribosyltransferase" evidence="2">
    <location>
        <begin position="129"/>
        <end position="197"/>
    </location>
</feature>
<evidence type="ECO:0000256" key="1">
    <source>
        <dbReference type="ARBA" id="ARBA00008007"/>
    </source>
</evidence>
<gene>
    <name evidence="3" type="ORF">QI30_11695</name>
</gene>
<dbReference type="CDD" id="cd06223">
    <property type="entry name" value="PRTases_typeI"/>
    <property type="match status" value="1"/>
</dbReference>
<reference evidence="3 4" key="1">
    <citation type="submission" date="2014-11" db="EMBL/GenBank/DDBJ databases">
        <title>Genome sequence and analysis of novel Kurthia sp.</title>
        <authorList>
            <person name="Lawson J.N."/>
            <person name="Gonzalez J.E."/>
            <person name="Rinauldi L."/>
            <person name="Xuan Z."/>
            <person name="Firman A."/>
            <person name="Shaddox L."/>
            <person name="Trudeau A."/>
            <person name="Shah S."/>
            <person name="Reiman D."/>
        </authorList>
    </citation>
    <scope>NUCLEOTIDE SEQUENCE [LARGE SCALE GENOMIC DNA]</scope>
    <source>
        <strain evidence="3 4">3B1D</strain>
    </source>
</reference>
<dbReference type="Gene3D" id="3.40.50.2020">
    <property type="match status" value="1"/>
</dbReference>
<dbReference type="RefSeq" id="WP_199754671.1">
    <property type="nucleotide sequence ID" value="NZ_JTFC01000031.1"/>
</dbReference>
<proteinExistence type="inferred from homology"/>
<evidence type="ECO:0000259" key="2">
    <source>
        <dbReference type="Pfam" id="PF00156"/>
    </source>
</evidence>
<dbReference type="Proteomes" id="UP000288623">
    <property type="component" value="Unassembled WGS sequence"/>
</dbReference>
<dbReference type="PANTHER" id="PTHR47505:SF1">
    <property type="entry name" value="DNA UTILIZATION PROTEIN YHGH"/>
    <property type="match status" value="1"/>
</dbReference>
<comment type="caution">
    <text evidence="3">The sequence shown here is derived from an EMBL/GenBank/DDBJ whole genome shotgun (WGS) entry which is preliminary data.</text>
</comment>
<comment type="similarity">
    <text evidence="1">Belongs to the ComF/GntX family.</text>
</comment>
<evidence type="ECO:0000313" key="3">
    <source>
        <dbReference type="EMBL" id="RUS55580.1"/>
    </source>
</evidence>
<dbReference type="InterPro" id="IPR051910">
    <property type="entry name" value="ComF/GntX_DNA_util-trans"/>
</dbReference>
<dbReference type="SUPFAM" id="SSF53271">
    <property type="entry name" value="PRTase-like"/>
    <property type="match status" value="1"/>
</dbReference>
<protein>
    <submittedName>
        <fullName evidence="3">Late competence protein comFC-like protein</fullName>
    </submittedName>
</protein>
<dbReference type="Pfam" id="PF00156">
    <property type="entry name" value="Pribosyltran"/>
    <property type="match status" value="1"/>
</dbReference>
<organism evidence="3 4">
    <name type="scientific">Candidatus Kurthia intestinigallinarum</name>
    <dbReference type="NCBI Taxonomy" id="1562256"/>
    <lineage>
        <taxon>Bacteria</taxon>
        <taxon>Bacillati</taxon>
        <taxon>Bacillota</taxon>
        <taxon>Bacilli</taxon>
        <taxon>Bacillales</taxon>
        <taxon>Caryophanaceae</taxon>
        <taxon>Kurthia</taxon>
    </lineage>
</organism>
<evidence type="ECO:0000313" key="4">
    <source>
        <dbReference type="Proteomes" id="UP000288623"/>
    </source>
</evidence>
<name>A0A433RTU4_9BACL</name>